<dbReference type="InterPro" id="IPR038718">
    <property type="entry name" value="SNF2-like_sf"/>
</dbReference>
<comment type="caution">
    <text evidence="8">The sequence shown here is derived from an EMBL/GenBank/DDBJ whole genome shotgun (WGS) entry which is preliminary data.</text>
</comment>
<dbReference type="InterPro" id="IPR001650">
    <property type="entry name" value="Helicase_C-like"/>
</dbReference>
<dbReference type="CDD" id="cd18011">
    <property type="entry name" value="DEXDc_RapA"/>
    <property type="match status" value="1"/>
</dbReference>
<keyword evidence="2" id="KW-0378">Hydrolase</keyword>
<evidence type="ECO:0000256" key="1">
    <source>
        <dbReference type="ARBA" id="ARBA00022741"/>
    </source>
</evidence>
<dbReference type="SUPFAM" id="SSF52540">
    <property type="entry name" value="P-loop containing nucleoside triphosphate hydrolases"/>
    <property type="match status" value="2"/>
</dbReference>
<dbReference type="PANTHER" id="PTHR10799">
    <property type="entry name" value="SNF2/RAD54 HELICASE FAMILY"/>
    <property type="match status" value="1"/>
</dbReference>
<dbReference type="SMART" id="SM00487">
    <property type="entry name" value="DEXDc"/>
    <property type="match status" value="1"/>
</dbReference>
<name>A0A3E0DUP3_9BACT</name>
<dbReference type="InterPro" id="IPR000330">
    <property type="entry name" value="SNF2_N"/>
</dbReference>
<keyword evidence="9" id="KW-1185">Reference proteome</keyword>
<evidence type="ECO:0000259" key="7">
    <source>
        <dbReference type="PROSITE" id="PS51194"/>
    </source>
</evidence>
<dbReference type="InterPro" id="IPR014001">
    <property type="entry name" value="Helicase_ATP-bd"/>
</dbReference>
<dbReference type="InterPro" id="IPR027417">
    <property type="entry name" value="P-loop_NTPase"/>
</dbReference>
<dbReference type="Pfam" id="PF00271">
    <property type="entry name" value="Helicase_C"/>
    <property type="match status" value="1"/>
</dbReference>
<evidence type="ECO:0000256" key="4">
    <source>
        <dbReference type="ARBA" id="ARBA00022840"/>
    </source>
</evidence>
<protein>
    <submittedName>
        <fullName evidence="8">Helicase-like protein</fullName>
    </submittedName>
</protein>
<dbReference type="RefSeq" id="WP_086540210.1">
    <property type="nucleotide sequence ID" value="NZ_MSSW01000008.1"/>
</dbReference>
<accession>A0A3E0DUP3</accession>
<keyword evidence="5" id="KW-0175">Coiled coil</keyword>
<evidence type="ECO:0000256" key="5">
    <source>
        <dbReference type="SAM" id="Coils"/>
    </source>
</evidence>
<dbReference type="SMART" id="SM00490">
    <property type="entry name" value="HELICc"/>
    <property type="match status" value="1"/>
</dbReference>
<dbReference type="PROSITE" id="PS51194">
    <property type="entry name" value="HELICASE_CTER"/>
    <property type="match status" value="1"/>
</dbReference>
<dbReference type="EMBL" id="QUNF01000011">
    <property type="protein sequence ID" value="REG87106.1"/>
    <property type="molecule type" value="Genomic_DNA"/>
</dbReference>
<keyword evidence="1" id="KW-0547">Nucleotide-binding</keyword>
<evidence type="ECO:0000256" key="3">
    <source>
        <dbReference type="ARBA" id="ARBA00022806"/>
    </source>
</evidence>
<feature type="coiled-coil region" evidence="5">
    <location>
        <begin position="867"/>
        <end position="942"/>
    </location>
</feature>
<reference evidence="8 9" key="1">
    <citation type="submission" date="2018-08" db="EMBL/GenBank/DDBJ databases">
        <title>Genomic Encyclopedia of Archaeal and Bacterial Type Strains, Phase II (KMG-II): from individual species to whole genera.</title>
        <authorList>
            <person name="Goeker M."/>
        </authorList>
    </citation>
    <scope>NUCLEOTIDE SEQUENCE [LARGE SCALE GENOMIC DNA]</scope>
    <source>
        <strain evidence="8 9">DSM 15986</strain>
    </source>
</reference>
<dbReference type="AlphaFoldDB" id="A0A3E0DUP3"/>
<evidence type="ECO:0000256" key="2">
    <source>
        <dbReference type="ARBA" id="ARBA00022801"/>
    </source>
</evidence>
<proteinExistence type="predicted"/>
<dbReference type="InterPro" id="IPR049730">
    <property type="entry name" value="SNF2/RAD54-like_C"/>
</dbReference>
<dbReference type="OrthoDB" id="9814088at2"/>
<dbReference type="PROSITE" id="PS51192">
    <property type="entry name" value="HELICASE_ATP_BIND_1"/>
    <property type="match status" value="1"/>
</dbReference>
<dbReference type="Gene3D" id="3.40.50.300">
    <property type="entry name" value="P-loop containing nucleotide triphosphate hydrolases"/>
    <property type="match status" value="1"/>
</dbReference>
<feature type="domain" description="Helicase ATP-binding" evidence="6">
    <location>
        <begin position="49"/>
        <end position="216"/>
    </location>
</feature>
<dbReference type="Pfam" id="PF00176">
    <property type="entry name" value="SNF2-rel_dom"/>
    <property type="match status" value="1"/>
</dbReference>
<gene>
    <name evidence="8" type="ORF">C8N25_11185</name>
</gene>
<dbReference type="GO" id="GO:0004386">
    <property type="term" value="F:helicase activity"/>
    <property type="evidence" value="ECO:0007669"/>
    <property type="project" value="UniProtKB-KW"/>
</dbReference>
<dbReference type="GO" id="GO:0005524">
    <property type="term" value="F:ATP binding"/>
    <property type="evidence" value="ECO:0007669"/>
    <property type="project" value="UniProtKB-KW"/>
</dbReference>
<evidence type="ECO:0000259" key="6">
    <source>
        <dbReference type="PROSITE" id="PS51192"/>
    </source>
</evidence>
<keyword evidence="4" id="KW-0067">ATP-binding</keyword>
<keyword evidence="3 8" id="KW-0347">Helicase</keyword>
<dbReference type="InterPro" id="IPR057342">
    <property type="entry name" value="DEXDc_RapA"/>
</dbReference>
<sequence length="957" mass="110544">MTLTPYHAKYFAFELTKRVASDSIEKLASALVDAKVDLNPHQVEAALFAFRSPLSKGAILADEVGLGKTIEAGLVLSQKWAERKRKILIIAPANLRKQWNQELQDKFYLESIILETKSFNQQINNGNLNPFDQKDQVAVCSYQFAKTKAPYLRHIKWDLVVIDEAHRLRNVYKNNNVIAKTLKDTLEPFPKILLTATPLQNSLLELYGLVSIIDDHLFGDLKSFKAQYSRADKYVDSGIYEELKERLKPVTKRTLRRQVLEYIQFTSRKAFVFEFFPSDSEHQLYTLVSDYLQRERLYALPASQRQLMTLVLRRLLASSSFAISGTFKRLEEKLLDVLKRHKENPLELEDFLNEDYEDYDELKDEWEDEAEIPAEKWYSEDELLEIKVEADLLGSFAQLAESIQVNSKGEKLIAALETGFEEGTKLGAAKKAIIFTESKRTQAYLAELLSKSGYAGKIVLFNGTNSDKGSRAIYQKWLAQNKDSDKASGSPSADMRAALVENFRNDAEIMIATEAAAEGINLQFCSVVVNYDMPWNPQRIEQRIGRCHRYGQKHDVLVINFLNKRNAADEHVYRLLNEKFNLFSGVFGASDEVLGSLESGVDIERRIAQIYQTCRTTEEITKSFTELRQELEENITQAMDSTKEKLLENFDEEVHEKLRINLAQSREYISKYETYLWKIAKYSLKEKASFDEKNLSFKIRSPIINAPIGNYKLGNKQIPNHYHFRINHPLAQEILNTWSSKTLPVQEVTFDYTNSQTIISALEPLLNKTGWISAYQLEIESFDKEDYWIAVGLTESGEWIDSELVKRFFSLNAQLGSAQELDSENKELIEQKLDEEMDAAKEISLTKNGKFFDQEYDKLEHWADDMKISLERELQDLDGEIKLKKMEARKSTDLKTKVQAQRTVKDLEKLRSEKRKRLFEAQDDIEQKKESLLAAVEKQLEQRHQAKELFTFKWNII</sequence>
<evidence type="ECO:0000313" key="8">
    <source>
        <dbReference type="EMBL" id="REG87106.1"/>
    </source>
</evidence>
<evidence type="ECO:0000313" key="9">
    <source>
        <dbReference type="Proteomes" id="UP000256405"/>
    </source>
</evidence>
<dbReference type="CDD" id="cd18793">
    <property type="entry name" value="SF2_C_SNF"/>
    <property type="match status" value="1"/>
</dbReference>
<dbReference type="Proteomes" id="UP000256405">
    <property type="component" value="Unassembled WGS sequence"/>
</dbReference>
<organism evidence="8 9">
    <name type="scientific">Algoriphagus antarcticus</name>
    <dbReference type="NCBI Taxonomy" id="238540"/>
    <lineage>
        <taxon>Bacteria</taxon>
        <taxon>Pseudomonadati</taxon>
        <taxon>Bacteroidota</taxon>
        <taxon>Cytophagia</taxon>
        <taxon>Cytophagales</taxon>
        <taxon>Cyclobacteriaceae</taxon>
        <taxon>Algoriphagus</taxon>
    </lineage>
</organism>
<dbReference type="GO" id="GO:0016787">
    <property type="term" value="F:hydrolase activity"/>
    <property type="evidence" value="ECO:0007669"/>
    <property type="project" value="UniProtKB-KW"/>
</dbReference>
<feature type="domain" description="Helicase C-terminal" evidence="7">
    <location>
        <begin position="411"/>
        <end position="598"/>
    </location>
</feature>
<dbReference type="Gene3D" id="3.40.50.10810">
    <property type="entry name" value="Tandem AAA-ATPase domain"/>
    <property type="match status" value="1"/>
</dbReference>